<dbReference type="InterPro" id="IPR016160">
    <property type="entry name" value="Ald_DH_CS_CYS"/>
</dbReference>
<evidence type="ECO:0000256" key="7">
    <source>
        <dbReference type="SAM" id="MobiDB-lite"/>
    </source>
</evidence>
<evidence type="ECO:0000256" key="3">
    <source>
        <dbReference type="ARBA" id="ARBA00024226"/>
    </source>
</evidence>
<dbReference type="Proteomes" id="UP001500729">
    <property type="component" value="Unassembled WGS sequence"/>
</dbReference>
<evidence type="ECO:0000256" key="4">
    <source>
        <dbReference type="ARBA" id="ARBA00049194"/>
    </source>
</evidence>
<evidence type="ECO:0000256" key="6">
    <source>
        <dbReference type="RuleBase" id="RU003345"/>
    </source>
</evidence>
<keyword evidence="2 6" id="KW-0560">Oxidoreductase</keyword>
<proteinExistence type="inferred from homology"/>
<dbReference type="InterPro" id="IPR016162">
    <property type="entry name" value="Ald_DH_N"/>
</dbReference>
<comment type="catalytic activity">
    <reaction evidence="4">
        <text>an aldehyde + NAD(+) + H2O = a carboxylate + NADH + 2 H(+)</text>
        <dbReference type="Rhea" id="RHEA:16185"/>
        <dbReference type="ChEBI" id="CHEBI:15377"/>
        <dbReference type="ChEBI" id="CHEBI:15378"/>
        <dbReference type="ChEBI" id="CHEBI:17478"/>
        <dbReference type="ChEBI" id="CHEBI:29067"/>
        <dbReference type="ChEBI" id="CHEBI:57540"/>
        <dbReference type="ChEBI" id="CHEBI:57945"/>
        <dbReference type="EC" id="1.2.1.3"/>
    </reaction>
</comment>
<dbReference type="EC" id="1.2.1.3" evidence="3"/>
<dbReference type="Gene3D" id="3.40.605.10">
    <property type="entry name" value="Aldehyde Dehydrogenase, Chain A, domain 1"/>
    <property type="match status" value="1"/>
</dbReference>
<dbReference type="PROSITE" id="PS00070">
    <property type="entry name" value="ALDEHYDE_DEHYDR_CYS"/>
    <property type="match status" value="1"/>
</dbReference>
<dbReference type="Pfam" id="PF00171">
    <property type="entry name" value="Aldedh"/>
    <property type="match status" value="1"/>
</dbReference>
<gene>
    <name evidence="9" type="ORF">GCM10009533_68240</name>
</gene>
<accession>A0ABP3PCL3</accession>
<evidence type="ECO:0000313" key="10">
    <source>
        <dbReference type="Proteomes" id="UP001500729"/>
    </source>
</evidence>
<keyword evidence="10" id="KW-1185">Reference proteome</keyword>
<protein>
    <recommendedName>
        <fullName evidence="3">aldehyde dehydrogenase (NAD(+))</fullName>
        <ecNumber evidence="3">1.2.1.3</ecNumber>
    </recommendedName>
</protein>
<comment type="similarity">
    <text evidence="1 6">Belongs to the aldehyde dehydrogenase family.</text>
</comment>
<dbReference type="PANTHER" id="PTHR42804">
    <property type="entry name" value="ALDEHYDE DEHYDROGENASE"/>
    <property type="match status" value="1"/>
</dbReference>
<sequence>MAAPSTSTGHVIGGEHVEGAGERIDVVNPATEQVIASVPAGTPADVDAAVAAARAAFDGWAATPTGERAAAVRRISEGLAARRDEIAATVTAEMGSPISFSTHVHASVPVATSAGIAEVLETGFPWTEESGNSLIVREPIGVVAAITPWNYPLHQIVAKVAAALAAGCTIVLKPSEVAPLTAGIFAEVVAEAGVPAGVFNLVHGTGPVVGEALAAHPDVDMVSFTGSTRAGRRVSEVASATVKRVALELGGKSANIVLDDADLTKAVKLGVAGCFPNGGQSCNALSRMLVPESLCDEAVSLAVAAAAKYTVGDPTDESTRIGPMVSDVQRDRVVEYIGKGVEEGATLAAGGPERPEGLDTGYYVRPTVFSGVKPEMTIAREEIFGPVLSILSYSDEDEAVRIANDSEYGLAGAVFGSEERALAVARRMRTGQVAVNGGAFNPQAPFGGYKQSGNGREFGKFGLEEFLEIKSIQR</sequence>
<dbReference type="InterPro" id="IPR016161">
    <property type="entry name" value="Ald_DH/histidinol_DH"/>
</dbReference>
<feature type="active site" evidence="5">
    <location>
        <position position="248"/>
    </location>
</feature>
<organism evidence="9 10">
    <name type="scientific">Saccharopolyspora erythraea</name>
    <name type="common">Streptomyces erythraeus</name>
    <dbReference type="NCBI Taxonomy" id="1836"/>
    <lineage>
        <taxon>Bacteria</taxon>
        <taxon>Bacillati</taxon>
        <taxon>Actinomycetota</taxon>
        <taxon>Actinomycetes</taxon>
        <taxon>Pseudonocardiales</taxon>
        <taxon>Pseudonocardiaceae</taxon>
        <taxon>Saccharopolyspora</taxon>
    </lineage>
</organism>
<evidence type="ECO:0000256" key="1">
    <source>
        <dbReference type="ARBA" id="ARBA00009986"/>
    </source>
</evidence>
<feature type="domain" description="Aldehyde dehydrogenase" evidence="8">
    <location>
        <begin position="17"/>
        <end position="472"/>
    </location>
</feature>
<dbReference type="PROSITE" id="PS00687">
    <property type="entry name" value="ALDEHYDE_DEHYDR_GLU"/>
    <property type="match status" value="1"/>
</dbReference>
<dbReference type="CDD" id="cd07138">
    <property type="entry name" value="ALDH_CddD_SSP0762"/>
    <property type="match status" value="1"/>
</dbReference>
<dbReference type="Gene3D" id="3.40.309.10">
    <property type="entry name" value="Aldehyde Dehydrogenase, Chain A, domain 2"/>
    <property type="match status" value="1"/>
</dbReference>
<feature type="region of interest" description="Disordered" evidence="7">
    <location>
        <begin position="1"/>
        <end position="20"/>
    </location>
</feature>
<dbReference type="PANTHER" id="PTHR42804:SF1">
    <property type="entry name" value="ALDEHYDE DEHYDROGENASE-RELATED"/>
    <property type="match status" value="1"/>
</dbReference>
<dbReference type="SUPFAM" id="SSF53720">
    <property type="entry name" value="ALDH-like"/>
    <property type="match status" value="1"/>
</dbReference>
<comment type="caution">
    <text evidence="9">The sequence shown here is derived from an EMBL/GenBank/DDBJ whole genome shotgun (WGS) entry which is preliminary data.</text>
</comment>
<evidence type="ECO:0000256" key="2">
    <source>
        <dbReference type="ARBA" id="ARBA00023002"/>
    </source>
</evidence>
<evidence type="ECO:0000259" key="8">
    <source>
        <dbReference type="Pfam" id="PF00171"/>
    </source>
</evidence>
<evidence type="ECO:0000256" key="5">
    <source>
        <dbReference type="PROSITE-ProRule" id="PRU10007"/>
    </source>
</evidence>
<reference evidence="10" key="1">
    <citation type="journal article" date="2019" name="Int. J. Syst. Evol. Microbiol.">
        <title>The Global Catalogue of Microorganisms (GCM) 10K type strain sequencing project: providing services to taxonomists for standard genome sequencing and annotation.</title>
        <authorList>
            <consortium name="The Broad Institute Genomics Platform"/>
            <consortium name="The Broad Institute Genome Sequencing Center for Infectious Disease"/>
            <person name="Wu L."/>
            <person name="Ma J."/>
        </authorList>
    </citation>
    <scope>NUCLEOTIDE SEQUENCE [LARGE SCALE GENOMIC DNA]</scope>
    <source>
        <strain evidence="10">JCM 10303</strain>
    </source>
</reference>
<dbReference type="RefSeq" id="WP_009950694.1">
    <property type="nucleotide sequence ID" value="NZ_BAAAGS010000094.1"/>
</dbReference>
<dbReference type="InterPro" id="IPR016163">
    <property type="entry name" value="Ald_DH_C"/>
</dbReference>
<name>A0ABP3PCL3_SACER</name>
<dbReference type="InterPro" id="IPR015590">
    <property type="entry name" value="Aldehyde_DH_dom"/>
</dbReference>
<dbReference type="InterPro" id="IPR029510">
    <property type="entry name" value="Ald_DH_CS_GLU"/>
</dbReference>
<dbReference type="EMBL" id="BAAAGS010000094">
    <property type="protein sequence ID" value="GAA0561842.1"/>
    <property type="molecule type" value="Genomic_DNA"/>
</dbReference>
<evidence type="ECO:0000313" key="9">
    <source>
        <dbReference type="EMBL" id="GAA0561842.1"/>
    </source>
</evidence>